<evidence type="ECO:0000313" key="2">
    <source>
        <dbReference type="EMBL" id="NHZ42063.1"/>
    </source>
</evidence>
<evidence type="ECO:0008006" key="4">
    <source>
        <dbReference type="Google" id="ProtNLM"/>
    </source>
</evidence>
<proteinExistence type="predicted"/>
<keyword evidence="1" id="KW-0472">Membrane</keyword>
<name>A0ABX0MAS0_9BURK</name>
<keyword evidence="1" id="KW-0812">Transmembrane</keyword>
<evidence type="ECO:0000313" key="3">
    <source>
        <dbReference type="Proteomes" id="UP000819052"/>
    </source>
</evidence>
<reference evidence="2 3" key="1">
    <citation type="submission" date="2019-09" db="EMBL/GenBank/DDBJ databases">
        <title>Taxonomy of Antarctic Massilia spp.: description of Massilia rubra sp. nov., Massilia aquatica sp. nov., Massilia mucilaginosa sp. nov., Massilia frigida sp. nov. isolated from streams, lakes and regoliths.</title>
        <authorList>
            <person name="Holochova P."/>
            <person name="Sedlacek I."/>
            <person name="Kralova S."/>
            <person name="Maslanova I."/>
            <person name="Busse H.-J."/>
            <person name="Stankova E."/>
            <person name="Vrbovska V."/>
            <person name="Kovarovic V."/>
            <person name="Bartak M."/>
            <person name="Svec P."/>
            <person name="Pantucek R."/>
        </authorList>
    </citation>
    <scope>NUCLEOTIDE SEQUENCE [LARGE SCALE GENOMIC DNA]</scope>
    <source>
        <strain evidence="2 3">CCM 8693</strain>
    </source>
</reference>
<accession>A0ABX0MAS0</accession>
<comment type="caution">
    <text evidence="2">The sequence shown here is derived from an EMBL/GenBank/DDBJ whole genome shotgun (WGS) entry which is preliminary data.</text>
</comment>
<dbReference type="EMBL" id="VVIW01000010">
    <property type="protein sequence ID" value="NHZ42063.1"/>
    <property type="molecule type" value="Genomic_DNA"/>
</dbReference>
<dbReference type="Proteomes" id="UP000819052">
    <property type="component" value="Unassembled WGS sequence"/>
</dbReference>
<keyword evidence="1" id="KW-1133">Transmembrane helix</keyword>
<feature type="transmembrane region" description="Helical" evidence="1">
    <location>
        <begin position="190"/>
        <end position="210"/>
    </location>
</feature>
<dbReference type="RefSeq" id="WP_167077805.1">
    <property type="nucleotide sequence ID" value="NZ_VVIW01000010.1"/>
</dbReference>
<evidence type="ECO:0000256" key="1">
    <source>
        <dbReference type="SAM" id="Phobius"/>
    </source>
</evidence>
<gene>
    <name evidence="2" type="ORF">F1609_18090</name>
</gene>
<keyword evidence="3" id="KW-1185">Reference proteome</keyword>
<protein>
    <recommendedName>
        <fullName evidence="4">DUF4388 domain-containing protein</fullName>
    </recommendedName>
</protein>
<organism evidence="2 3">
    <name type="scientific">Massilia aquatica</name>
    <dbReference type="NCBI Taxonomy" id="2609000"/>
    <lineage>
        <taxon>Bacteria</taxon>
        <taxon>Pseudomonadati</taxon>
        <taxon>Pseudomonadota</taxon>
        <taxon>Betaproteobacteria</taxon>
        <taxon>Burkholderiales</taxon>
        <taxon>Oxalobacteraceae</taxon>
        <taxon>Telluria group</taxon>
        <taxon>Massilia</taxon>
    </lineage>
</organism>
<sequence length="428" mass="46561">MTVTPLSCPFLYLQRIGLLETSQYWRAMKHPAAQTLAASPGLVEPLVWLMRKQIVSADALAEACDSLALAGDRDMLDQALEQYELFCMEANGVWLDLLVREGLVCAGEREHVLQAIGFETPFTAPDAVLVRMVKRGVMPRKRFDALRKASGGSARRRAILDDAAASLPSDAPTPRAAVVRKAPRKPFRAWGELALWILAPVLLAFGIGMITRALNALPACDGWTVGRKIRALTPPGVARSLTDIREIGYIEAAQLRGCRATLSVDGKAAPFAYTVASDPKDDKLVVTPADPVIAQMRFGRLDANARPPDLTYPIPRTALESAMREGGRRAAPGRATDGWSARFAPEPRSDIADLEPVEPCRALVVGVRYTCRLLIERKDPQRPGVVGASTLHQGEFTIEQGGYAGLWKVGADFQREYEAAIAAPYQAP</sequence>